<dbReference type="InterPro" id="IPR035985">
    <property type="entry name" value="Ubiquitin-activating_enz"/>
</dbReference>
<keyword evidence="2" id="KW-1185">Reference proteome</keyword>
<dbReference type="VEuPathDB" id="MicrosporidiaDB:AAJ76_2700039056"/>
<accession>A0A0F9WCQ2</accession>
<evidence type="ECO:0000313" key="1">
    <source>
        <dbReference type="EMBL" id="KKO75251.1"/>
    </source>
</evidence>
<gene>
    <name evidence="1" type="ORF">AAJ76_2700039056</name>
</gene>
<dbReference type="GO" id="GO:0008641">
    <property type="term" value="F:ubiquitin-like modifier activating enzyme activity"/>
    <property type="evidence" value="ECO:0007669"/>
    <property type="project" value="InterPro"/>
</dbReference>
<dbReference type="RefSeq" id="XP_024330993.1">
    <property type="nucleotide sequence ID" value="XM_024474883.1"/>
</dbReference>
<comment type="caution">
    <text evidence="1">The sequence shown here is derived from an EMBL/GenBank/DDBJ whole genome shotgun (WGS) entry which is preliminary data.</text>
</comment>
<sequence length="133" mass="15342">MIIIAVDNLPCRMHLNYLYKIEGKGLLIDCGVSKNMCHVFKMDRNSFCLYCMKEMYETETGEGVSCSKQAEIEIYIRPSVCYINSICASLVMLIITDSLNNYYVYNGTEGIFLSKMRIEKDVFCILCSKNFIY</sequence>
<organism evidence="1 2">
    <name type="scientific">Vairimorpha ceranae</name>
    <dbReference type="NCBI Taxonomy" id="40302"/>
    <lineage>
        <taxon>Eukaryota</taxon>
        <taxon>Fungi</taxon>
        <taxon>Fungi incertae sedis</taxon>
        <taxon>Microsporidia</taxon>
        <taxon>Nosematidae</taxon>
        <taxon>Vairimorpha</taxon>
    </lineage>
</organism>
<dbReference type="OrthoDB" id="10255449at2759"/>
<dbReference type="VEuPathDB" id="MicrosporidiaDB:G9O61_00g013260"/>
<name>A0A0F9WCQ2_9MICR</name>
<dbReference type="SUPFAM" id="SSF69572">
    <property type="entry name" value="Activating enzymes of the ubiquitin-like proteins"/>
    <property type="match status" value="1"/>
</dbReference>
<proteinExistence type="predicted"/>
<dbReference type="AlphaFoldDB" id="A0A0F9WCQ2"/>
<dbReference type="Gene3D" id="3.40.50.720">
    <property type="entry name" value="NAD(P)-binding Rossmann-like Domain"/>
    <property type="match status" value="1"/>
</dbReference>
<evidence type="ECO:0000313" key="2">
    <source>
        <dbReference type="Proteomes" id="UP000034350"/>
    </source>
</evidence>
<dbReference type="GeneID" id="36319811"/>
<dbReference type="Proteomes" id="UP000034350">
    <property type="component" value="Unassembled WGS sequence"/>
</dbReference>
<protein>
    <submittedName>
        <fullName evidence="1">Nedd8-activating enzyme e1 catalytic subunit</fullName>
    </submittedName>
</protein>
<reference evidence="1 2" key="1">
    <citation type="journal article" date="2015" name="Environ. Microbiol.">
        <title>Genome analyses suggest the presence of polyploidy and recent human-driven expansions in eight global populations of the honeybee pathogen Nosema ceranae.</title>
        <authorList>
            <person name="Pelin A."/>
            <person name="Selman M."/>
            <person name="Aris-Brosou S."/>
            <person name="Farinelli L."/>
            <person name="Corradi N."/>
        </authorList>
    </citation>
    <scope>NUCLEOTIDE SEQUENCE [LARGE SCALE GENOMIC DNA]</scope>
    <source>
        <strain evidence="1 2">PA08 1199</strain>
    </source>
</reference>
<dbReference type="EMBL" id="JPQZ01000027">
    <property type="protein sequence ID" value="KKO75251.1"/>
    <property type="molecule type" value="Genomic_DNA"/>
</dbReference>